<dbReference type="PANTHER" id="PTHR42942">
    <property type="entry name" value="6-O-METHYLGUANINE DNA METHYLTRANSFERASE"/>
    <property type="match status" value="1"/>
</dbReference>
<dbReference type="Proteomes" id="UP001596052">
    <property type="component" value="Unassembled WGS sequence"/>
</dbReference>
<keyword evidence="1" id="KW-0227">DNA damage</keyword>
<evidence type="ECO:0000313" key="3">
    <source>
        <dbReference type="EMBL" id="MFC5457924.1"/>
    </source>
</evidence>
<dbReference type="InterPro" id="IPR036388">
    <property type="entry name" value="WH-like_DNA-bd_sf"/>
</dbReference>
<dbReference type="InterPro" id="IPR036217">
    <property type="entry name" value="MethylDNA_cys_MeTrfase_DNAb"/>
</dbReference>
<proteinExistence type="predicted"/>
<name>A0ABW0KX18_9BACT</name>
<dbReference type="RefSeq" id="WP_377171750.1">
    <property type="nucleotide sequence ID" value="NZ_JBHSMQ010000014.1"/>
</dbReference>
<dbReference type="SUPFAM" id="SSF46767">
    <property type="entry name" value="Methylated DNA-protein cysteine methyltransferase, C-terminal domain"/>
    <property type="match status" value="1"/>
</dbReference>
<reference evidence="4" key="1">
    <citation type="journal article" date="2019" name="Int. J. Syst. Evol. Microbiol.">
        <title>The Global Catalogue of Microorganisms (GCM) 10K type strain sequencing project: providing services to taxonomists for standard genome sequencing and annotation.</title>
        <authorList>
            <consortium name="The Broad Institute Genomics Platform"/>
            <consortium name="The Broad Institute Genome Sequencing Center for Infectious Disease"/>
            <person name="Wu L."/>
            <person name="Ma J."/>
        </authorList>
    </citation>
    <scope>NUCLEOTIDE SEQUENCE [LARGE SCALE GENOMIC DNA]</scope>
    <source>
        <strain evidence="4">CGMCC 4.1469</strain>
    </source>
</reference>
<accession>A0ABW0KX18</accession>
<sequence>MATRGKSVAFARIRAEVIRLVALIPAGKFTTYGSIAIHMNVIARHVATVLSRLTPEESATLPWHRVVAANARISPNMPPESSLKQRHQLKAEGLRIDKEGYIQDADSHFHNVGVRRNIRWSEG</sequence>
<organism evidence="3 4">
    <name type="scientific">Prosthecobacter fluviatilis</name>
    <dbReference type="NCBI Taxonomy" id="445931"/>
    <lineage>
        <taxon>Bacteria</taxon>
        <taxon>Pseudomonadati</taxon>
        <taxon>Verrucomicrobiota</taxon>
        <taxon>Verrucomicrobiia</taxon>
        <taxon>Verrucomicrobiales</taxon>
        <taxon>Verrucomicrobiaceae</taxon>
        <taxon>Prosthecobacter</taxon>
    </lineage>
</organism>
<evidence type="ECO:0000259" key="2">
    <source>
        <dbReference type="Pfam" id="PF01035"/>
    </source>
</evidence>
<dbReference type="Gene3D" id="1.10.10.10">
    <property type="entry name" value="Winged helix-like DNA-binding domain superfamily/Winged helix DNA-binding domain"/>
    <property type="match status" value="1"/>
</dbReference>
<keyword evidence="4" id="KW-1185">Reference proteome</keyword>
<dbReference type="PANTHER" id="PTHR42942:SF1">
    <property type="entry name" value="ALKYLTRANSFERASE-LIKE PROTEIN 1"/>
    <property type="match status" value="1"/>
</dbReference>
<dbReference type="Pfam" id="PF01035">
    <property type="entry name" value="DNA_binding_1"/>
    <property type="match status" value="1"/>
</dbReference>
<feature type="domain" description="Methylated-DNA-[protein]-cysteine S-methyltransferase DNA binding" evidence="2">
    <location>
        <begin position="14"/>
        <end position="93"/>
    </location>
</feature>
<comment type="caution">
    <text evidence="3">The sequence shown here is derived from an EMBL/GenBank/DDBJ whole genome shotgun (WGS) entry which is preliminary data.</text>
</comment>
<gene>
    <name evidence="3" type="ORF">ACFQDI_23845</name>
</gene>
<evidence type="ECO:0000256" key="1">
    <source>
        <dbReference type="ARBA" id="ARBA00022763"/>
    </source>
</evidence>
<dbReference type="InterPro" id="IPR052520">
    <property type="entry name" value="ATL_DNA_repair"/>
</dbReference>
<dbReference type="CDD" id="cd06445">
    <property type="entry name" value="ATase"/>
    <property type="match status" value="1"/>
</dbReference>
<protein>
    <submittedName>
        <fullName evidence="3">MGMT family protein</fullName>
    </submittedName>
</protein>
<dbReference type="InterPro" id="IPR014048">
    <property type="entry name" value="MethylDNA_cys_MeTrfase_DNA-bd"/>
</dbReference>
<evidence type="ECO:0000313" key="4">
    <source>
        <dbReference type="Proteomes" id="UP001596052"/>
    </source>
</evidence>
<dbReference type="EMBL" id="JBHSMQ010000014">
    <property type="protein sequence ID" value="MFC5457924.1"/>
    <property type="molecule type" value="Genomic_DNA"/>
</dbReference>